<dbReference type="InterPro" id="IPR000276">
    <property type="entry name" value="GPCR_Rhodpsn"/>
</dbReference>
<evidence type="ECO:0000256" key="12">
    <source>
        <dbReference type="SAM" id="Phobius"/>
    </source>
</evidence>
<evidence type="ECO:0000256" key="10">
    <source>
        <dbReference type="ARBA" id="ARBA00023224"/>
    </source>
</evidence>
<organism evidence="15">
    <name type="scientific">Culicoides sonorensis</name>
    <name type="common">Biting midge</name>
    <dbReference type="NCBI Taxonomy" id="179676"/>
    <lineage>
        <taxon>Eukaryota</taxon>
        <taxon>Metazoa</taxon>
        <taxon>Ecdysozoa</taxon>
        <taxon>Arthropoda</taxon>
        <taxon>Hexapoda</taxon>
        <taxon>Insecta</taxon>
        <taxon>Pterygota</taxon>
        <taxon>Neoptera</taxon>
        <taxon>Endopterygota</taxon>
        <taxon>Diptera</taxon>
        <taxon>Nematocera</taxon>
        <taxon>Chironomoidea</taxon>
        <taxon>Ceratopogonidae</taxon>
        <taxon>Ceratopogoninae</taxon>
        <taxon>Culicoides</taxon>
        <taxon>Monoculicoides</taxon>
    </lineage>
</organism>
<dbReference type="GO" id="GO:0005886">
    <property type="term" value="C:plasma membrane"/>
    <property type="evidence" value="ECO:0007669"/>
    <property type="project" value="UniProtKB-SubCell"/>
</dbReference>
<dbReference type="Gene3D" id="1.20.1070.10">
    <property type="entry name" value="Rhodopsin 7-helix transmembrane proteins"/>
    <property type="match status" value="1"/>
</dbReference>
<evidence type="ECO:0000259" key="13">
    <source>
        <dbReference type="PROSITE" id="PS50262"/>
    </source>
</evidence>
<feature type="transmembrane region" description="Helical" evidence="12">
    <location>
        <begin position="100"/>
        <end position="122"/>
    </location>
</feature>
<name>A0A336MU64_CULSO</name>
<comment type="subcellular location">
    <subcellularLocation>
        <location evidence="1">Cell membrane</location>
        <topology evidence="1">Multi-pass membrane protein</topology>
    </subcellularLocation>
</comment>
<feature type="transmembrane region" description="Helical" evidence="12">
    <location>
        <begin position="305"/>
        <end position="325"/>
    </location>
</feature>
<dbReference type="PROSITE" id="PS50262">
    <property type="entry name" value="G_PROTEIN_RECEP_F1_2"/>
    <property type="match status" value="1"/>
</dbReference>
<evidence type="ECO:0000256" key="9">
    <source>
        <dbReference type="ARBA" id="ARBA00023180"/>
    </source>
</evidence>
<dbReference type="AlphaFoldDB" id="A0A336MU64"/>
<evidence type="ECO:0000256" key="4">
    <source>
        <dbReference type="ARBA" id="ARBA00022692"/>
    </source>
</evidence>
<keyword evidence="10" id="KW-0807">Transducer</keyword>
<evidence type="ECO:0000256" key="11">
    <source>
        <dbReference type="SAM" id="MobiDB-lite"/>
    </source>
</evidence>
<comment type="similarity">
    <text evidence="2">Belongs to the G-protein coupled receptor 1 family.</text>
</comment>
<keyword evidence="9" id="KW-0325">Glycoprotein</keyword>
<accession>A0A336MU64</accession>
<evidence type="ECO:0000256" key="6">
    <source>
        <dbReference type="ARBA" id="ARBA00023040"/>
    </source>
</evidence>
<dbReference type="InterPro" id="IPR017452">
    <property type="entry name" value="GPCR_Rhodpsn_7TM"/>
</dbReference>
<keyword evidence="8" id="KW-0675">Receptor</keyword>
<evidence type="ECO:0000313" key="14">
    <source>
        <dbReference type="EMBL" id="SSX14245.1"/>
    </source>
</evidence>
<feature type="transmembrane region" description="Helical" evidence="12">
    <location>
        <begin position="28"/>
        <end position="53"/>
    </location>
</feature>
<keyword evidence="4 12" id="KW-0812">Transmembrane</keyword>
<keyword evidence="6" id="KW-0297">G-protein coupled receptor</keyword>
<keyword evidence="5 12" id="KW-1133">Transmembrane helix</keyword>
<feature type="transmembrane region" description="Helical" evidence="12">
    <location>
        <begin position="143"/>
        <end position="168"/>
    </location>
</feature>
<proteinExistence type="inferred from homology"/>
<dbReference type="PANTHER" id="PTHR24246">
    <property type="entry name" value="OLFACTORY RECEPTOR AND ADENOSINE RECEPTOR"/>
    <property type="match status" value="1"/>
</dbReference>
<dbReference type="Pfam" id="PF00001">
    <property type="entry name" value="7tm_1"/>
    <property type="match status" value="1"/>
</dbReference>
<reference evidence="15" key="2">
    <citation type="submission" date="2018-07" db="EMBL/GenBank/DDBJ databases">
        <authorList>
            <person name="Quirk P.G."/>
            <person name="Krulwich T.A."/>
        </authorList>
    </citation>
    <scope>NUCLEOTIDE SEQUENCE</scope>
</reference>
<keyword evidence="7 12" id="KW-0472">Membrane</keyword>
<feature type="region of interest" description="Disordered" evidence="11">
    <location>
        <begin position="230"/>
        <end position="251"/>
    </location>
</feature>
<dbReference type="GO" id="GO:0004930">
    <property type="term" value="F:G protein-coupled receptor activity"/>
    <property type="evidence" value="ECO:0007669"/>
    <property type="project" value="UniProtKB-KW"/>
</dbReference>
<feature type="transmembrane region" description="Helical" evidence="12">
    <location>
        <begin position="261"/>
        <end position="285"/>
    </location>
</feature>
<dbReference type="PRINTS" id="PR00237">
    <property type="entry name" value="GPCRRHODOPSN"/>
</dbReference>
<feature type="domain" description="G-protein coupled receptors family 1 profile" evidence="13">
    <location>
        <begin position="44"/>
        <end position="314"/>
    </location>
</feature>
<feature type="transmembrane region" description="Helical" evidence="12">
    <location>
        <begin position="188"/>
        <end position="214"/>
    </location>
</feature>
<sequence>MIPYYYLTLPHLIEKYSNNTIDLSQLDLAYVIFEVIIGFLTLLITSFTLIVFYCERHRFNEVRHYYAVSLTFSDFLFVLIGVPLYIGASLGWPLNETGCLVELAFLISAGLVTVLSMVMASIDKCWAVLCPFSYLNNATHNKAKLFIAITWLLGIIIGSLPVFGWNKIAIEKVKFQKCFYMSIIPKSYMIFVLAAVIVPCSIIMIFIYSSIYYVHKKALLTPSTSISPAKKMTIRKPPNETSSLLGNDSKNPPKKYNMGPLLFTTVFSFMICWLPLYIIDVLYATIPNFQLNQSLKAFLATLRHINGLIVPYLYAYQMVDFKIALRKRTGKKWTRMKIASRFIGIKKKKSNTTS</sequence>
<dbReference type="EMBL" id="UFQT01002543">
    <property type="protein sequence ID" value="SSX33660.1"/>
    <property type="molecule type" value="Genomic_DNA"/>
</dbReference>
<evidence type="ECO:0000256" key="3">
    <source>
        <dbReference type="ARBA" id="ARBA00022475"/>
    </source>
</evidence>
<evidence type="ECO:0000256" key="7">
    <source>
        <dbReference type="ARBA" id="ARBA00023136"/>
    </source>
</evidence>
<evidence type="ECO:0000256" key="2">
    <source>
        <dbReference type="ARBA" id="ARBA00010663"/>
    </source>
</evidence>
<feature type="transmembrane region" description="Helical" evidence="12">
    <location>
        <begin position="65"/>
        <end position="88"/>
    </location>
</feature>
<reference evidence="14" key="1">
    <citation type="submission" date="2018-04" db="EMBL/GenBank/DDBJ databases">
        <authorList>
            <person name="Go L.Y."/>
            <person name="Mitchell J.A."/>
        </authorList>
    </citation>
    <scope>NUCLEOTIDE SEQUENCE</scope>
    <source>
        <tissue evidence="14">Whole organism</tissue>
    </source>
</reference>
<evidence type="ECO:0000256" key="1">
    <source>
        <dbReference type="ARBA" id="ARBA00004651"/>
    </source>
</evidence>
<evidence type="ECO:0000256" key="5">
    <source>
        <dbReference type="ARBA" id="ARBA00022989"/>
    </source>
</evidence>
<dbReference type="EMBL" id="UFQS01002543">
    <property type="protein sequence ID" value="SSX14245.1"/>
    <property type="molecule type" value="Genomic_DNA"/>
</dbReference>
<protein>
    <submittedName>
        <fullName evidence="15">CSON006762 protein</fullName>
    </submittedName>
</protein>
<gene>
    <name evidence="15" type="primary">CSON006762</name>
</gene>
<keyword evidence="3" id="KW-1003">Cell membrane</keyword>
<evidence type="ECO:0000313" key="15">
    <source>
        <dbReference type="EMBL" id="SSX33660.1"/>
    </source>
</evidence>
<evidence type="ECO:0000256" key="8">
    <source>
        <dbReference type="ARBA" id="ARBA00023170"/>
    </source>
</evidence>
<feature type="compositionally biased region" description="Polar residues" evidence="11">
    <location>
        <begin position="239"/>
        <end position="250"/>
    </location>
</feature>
<dbReference type="PANTHER" id="PTHR24246:SF27">
    <property type="entry name" value="ADENOSINE RECEPTOR, ISOFORM A"/>
    <property type="match status" value="1"/>
</dbReference>
<dbReference type="VEuPathDB" id="VectorBase:CSON006762"/>
<dbReference type="SUPFAM" id="SSF81321">
    <property type="entry name" value="Family A G protein-coupled receptor-like"/>
    <property type="match status" value="1"/>
</dbReference>